<dbReference type="SUPFAM" id="SSF55797">
    <property type="entry name" value="PR-1-like"/>
    <property type="match status" value="1"/>
</dbReference>
<dbReference type="PANTHER" id="PTHR31157">
    <property type="entry name" value="SCP DOMAIN-CONTAINING PROTEIN"/>
    <property type="match status" value="1"/>
</dbReference>
<comment type="caution">
    <text evidence="2">The sequence shown here is derived from an EMBL/GenBank/DDBJ whole genome shotgun (WGS) entry which is preliminary data.</text>
</comment>
<organism evidence="2 3">
    <name type="scientific">Zarconia navalis LEGE 11467</name>
    <dbReference type="NCBI Taxonomy" id="1828826"/>
    <lineage>
        <taxon>Bacteria</taxon>
        <taxon>Bacillati</taxon>
        <taxon>Cyanobacteriota</taxon>
        <taxon>Cyanophyceae</taxon>
        <taxon>Oscillatoriophycideae</taxon>
        <taxon>Oscillatoriales</taxon>
        <taxon>Oscillatoriales incertae sedis</taxon>
        <taxon>Zarconia</taxon>
        <taxon>Zarconia navalis</taxon>
    </lineage>
</organism>
<evidence type="ECO:0000313" key="3">
    <source>
        <dbReference type="Proteomes" id="UP000621799"/>
    </source>
</evidence>
<evidence type="ECO:0000313" key="2">
    <source>
        <dbReference type="EMBL" id="MBE9041514.1"/>
    </source>
</evidence>
<evidence type="ECO:0000259" key="1">
    <source>
        <dbReference type="Pfam" id="PF00188"/>
    </source>
</evidence>
<reference evidence="2" key="1">
    <citation type="submission" date="2020-10" db="EMBL/GenBank/DDBJ databases">
        <authorList>
            <person name="Castelo-Branco R."/>
            <person name="Eusebio N."/>
            <person name="Adriana R."/>
            <person name="Vieira A."/>
            <person name="Brugerolle De Fraissinette N."/>
            <person name="Rezende De Castro R."/>
            <person name="Schneider M.P."/>
            <person name="Vasconcelos V."/>
            <person name="Leao P.N."/>
        </authorList>
    </citation>
    <scope>NUCLEOTIDE SEQUENCE</scope>
    <source>
        <strain evidence="2">LEGE 11467</strain>
    </source>
</reference>
<dbReference type="RefSeq" id="WP_264321717.1">
    <property type="nucleotide sequence ID" value="NZ_JADEXN010000206.1"/>
</dbReference>
<dbReference type="CDD" id="cd05379">
    <property type="entry name" value="CAP_bacterial"/>
    <property type="match status" value="1"/>
</dbReference>
<dbReference type="AlphaFoldDB" id="A0A928Z9B4"/>
<dbReference type="InterPro" id="IPR014044">
    <property type="entry name" value="CAP_dom"/>
</dbReference>
<feature type="domain" description="SCP" evidence="1">
    <location>
        <begin position="3"/>
        <end position="132"/>
    </location>
</feature>
<dbReference type="Pfam" id="PF00188">
    <property type="entry name" value="CAP"/>
    <property type="match status" value="1"/>
</dbReference>
<keyword evidence="3" id="KW-1185">Reference proteome</keyword>
<dbReference type="PANTHER" id="PTHR31157:SF1">
    <property type="entry name" value="SCP DOMAIN-CONTAINING PROTEIN"/>
    <property type="match status" value="1"/>
</dbReference>
<protein>
    <submittedName>
        <fullName evidence="2">CAP domain-containing protein</fullName>
    </submittedName>
</protein>
<dbReference type="EMBL" id="JADEXN010000206">
    <property type="protein sequence ID" value="MBE9041514.1"/>
    <property type="molecule type" value="Genomic_DNA"/>
</dbReference>
<dbReference type="InterPro" id="IPR035940">
    <property type="entry name" value="CAP_sf"/>
</dbReference>
<accession>A0A928Z9B4</accession>
<dbReference type="Proteomes" id="UP000621799">
    <property type="component" value="Unassembled WGS sequence"/>
</dbReference>
<gene>
    <name evidence="2" type="ORF">IQ235_12060</name>
</gene>
<name>A0A928Z9B4_9CYAN</name>
<sequence>MRLTNEHRASQTAIDGIARPELTANGLLHAAAQEHSEDMANQDFFDHYNPVEKNTFDQRIKTAGYDFSAAGENIAAGTGLFSPQKVVDAWIASPGHNENLLDPRFTELGVGYHFLANDTGKENHYIYWTQKFGNPK</sequence>
<dbReference type="Gene3D" id="3.40.33.10">
    <property type="entry name" value="CAP"/>
    <property type="match status" value="1"/>
</dbReference>
<proteinExistence type="predicted"/>